<gene>
    <name evidence="10" type="primary">thiE</name>
    <name evidence="14" type="ORF">THII_2342</name>
</gene>
<dbReference type="CDD" id="cd00564">
    <property type="entry name" value="TMP_TenI"/>
    <property type="match status" value="1"/>
</dbReference>
<dbReference type="Gene3D" id="3.20.20.70">
    <property type="entry name" value="Aldolase class I"/>
    <property type="match status" value="1"/>
</dbReference>
<reference evidence="14 15" key="1">
    <citation type="journal article" date="2014" name="ISME J.">
        <title>Ecophysiology of Thioploca ingrica as revealed by the complete genome sequence supplemented with proteomic evidence.</title>
        <authorList>
            <person name="Kojima H."/>
            <person name="Ogura Y."/>
            <person name="Yamamoto N."/>
            <person name="Togashi T."/>
            <person name="Mori H."/>
            <person name="Watanabe T."/>
            <person name="Nemoto F."/>
            <person name="Kurokawa K."/>
            <person name="Hayashi T."/>
            <person name="Fukui M."/>
        </authorList>
    </citation>
    <scope>NUCLEOTIDE SEQUENCE [LARGE SCALE GENOMIC DNA]</scope>
</reference>
<feature type="binding site" evidence="10">
    <location>
        <position position="138"/>
    </location>
    <ligand>
        <name>4-amino-2-methyl-5-(diphosphooxymethyl)pyrimidine</name>
        <dbReference type="ChEBI" id="CHEBI:57841"/>
    </ligand>
</feature>
<keyword evidence="4 10" id="KW-0479">Metal-binding</keyword>
<evidence type="ECO:0000256" key="3">
    <source>
        <dbReference type="ARBA" id="ARBA00022679"/>
    </source>
</evidence>
<evidence type="ECO:0000256" key="6">
    <source>
        <dbReference type="ARBA" id="ARBA00022977"/>
    </source>
</evidence>
<dbReference type="GO" id="GO:0000287">
    <property type="term" value="F:magnesium ion binding"/>
    <property type="evidence" value="ECO:0007669"/>
    <property type="project" value="UniProtKB-UniRule"/>
</dbReference>
<keyword evidence="5 10" id="KW-0460">Magnesium</keyword>
<evidence type="ECO:0000256" key="9">
    <source>
        <dbReference type="ARBA" id="ARBA00047883"/>
    </source>
</evidence>
<evidence type="ECO:0000313" key="14">
    <source>
        <dbReference type="EMBL" id="BAP56639.1"/>
    </source>
</evidence>
<dbReference type="PANTHER" id="PTHR20857:SF15">
    <property type="entry name" value="THIAMINE-PHOSPHATE SYNTHASE"/>
    <property type="match status" value="1"/>
</dbReference>
<keyword evidence="3 10" id="KW-0808">Transferase</keyword>
<evidence type="ECO:0000256" key="8">
    <source>
        <dbReference type="ARBA" id="ARBA00047851"/>
    </source>
</evidence>
<sequence length="205" mass="22307">MIPLRGLYAITDSHLIPSFRFVATVEEAIQGGARVVQYRDKSDNKKQRFQQAQALHHLCQQYQIPLIINDDVDLAQQVGAEGVHLGKEDAQLTTVRARLGHDVIIGVSCYNQLALAQDAVAAGATYVAFGRFFQSHTKPNAVVAHLDLLRQARQLLHCPIVAIGGITPDNGKQLITAGADCLAVIQGVFGQPNRSAAAQRYAQLF</sequence>
<protein>
    <recommendedName>
        <fullName evidence="10">Thiamine-phosphate synthase</fullName>
        <shortName evidence="10">TP synthase</shortName>
        <shortName evidence="10">TPS</shortName>
        <ecNumber evidence="10">2.5.1.3</ecNumber>
    </recommendedName>
    <alternativeName>
        <fullName evidence="10">Thiamine-phosphate pyrophosphorylase</fullName>
        <shortName evidence="10">TMP pyrophosphorylase</shortName>
        <shortName evidence="10">TMP-PPase</shortName>
    </alternativeName>
</protein>
<evidence type="ECO:0000313" key="15">
    <source>
        <dbReference type="Proteomes" id="UP000031623"/>
    </source>
</evidence>
<comment type="caution">
    <text evidence="10">Lacks conserved residue(s) required for the propagation of feature annotation.</text>
</comment>
<evidence type="ECO:0000256" key="12">
    <source>
        <dbReference type="RuleBase" id="RU004253"/>
    </source>
</evidence>
<keyword evidence="6 10" id="KW-0784">Thiamine biosynthesis</keyword>
<feature type="binding site" evidence="10">
    <location>
        <begin position="37"/>
        <end position="41"/>
    </location>
    <ligand>
        <name>4-amino-2-methyl-5-(diphosphooxymethyl)pyrimidine</name>
        <dbReference type="ChEBI" id="CHEBI:57841"/>
    </ligand>
</feature>
<dbReference type="Proteomes" id="UP000031623">
    <property type="component" value="Chromosome"/>
</dbReference>
<evidence type="ECO:0000256" key="5">
    <source>
        <dbReference type="ARBA" id="ARBA00022842"/>
    </source>
</evidence>
<dbReference type="AlphaFoldDB" id="A0A090AHA9"/>
<feature type="binding site" evidence="10">
    <location>
        <position position="70"/>
    </location>
    <ligand>
        <name>Mg(2+)</name>
        <dbReference type="ChEBI" id="CHEBI:18420"/>
    </ligand>
</feature>
<feature type="domain" description="Thiamine phosphate synthase/TenI" evidence="13">
    <location>
        <begin position="7"/>
        <end position="188"/>
    </location>
</feature>
<dbReference type="EMBL" id="AP014633">
    <property type="protein sequence ID" value="BAP56639.1"/>
    <property type="molecule type" value="Genomic_DNA"/>
</dbReference>
<dbReference type="GO" id="GO:0005737">
    <property type="term" value="C:cytoplasm"/>
    <property type="evidence" value="ECO:0007669"/>
    <property type="project" value="TreeGrafter"/>
</dbReference>
<feature type="binding site" evidence="10">
    <location>
        <begin position="135"/>
        <end position="137"/>
    </location>
    <ligand>
        <name>2-[(2R,5Z)-2-carboxy-4-methylthiazol-5(2H)-ylidene]ethyl phosphate</name>
        <dbReference type="ChEBI" id="CHEBI:62899"/>
    </ligand>
</feature>
<feature type="binding site" evidence="10">
    <location>
        <position position="69"/>
    </location>
    <ligand>
        <name>4-amino-2-methyl-5-(diphosphooxymethyl)pyrimidine</name>
        <dbReference type="ChEBI" id="CHEBI:57841"/>
    </ligand>
</feature>
<comment type="catalytic activity">
    <reaction evidence="7 10 11">
        <text>4-methyl-5-(2-phosphooxyethyl)-thiazole + 4-amino-2-methyl-5-(diphosphooxymethyl)pyrimidine + H(+) = thiamine phosphate + diphosphate</text>
        <dbReference type="Rhea" id="RHEA:22328"/>
        <dbReference type="ChEBI" id="CHEBI:15378"/>
        <dbReference type="ChEBI" id="CHEBI:33019"/>
        <dbReference type="ChEBI" id="CHEBI:37575"/>
        <dbReference type="ChEBI" id="CHEBI:57841"/>
        <dbReference type="ChEBI" id="CHEBI:58296"/>
        <dbReference type="EC" id="2.5.1.3"/>
    </reaction>
</comment>
<name>A0A090AHA9_9GAMM</name>
<proteinExistence type="inferred from homology"/>
<dbReference type="KEGG" id="tig:THII_2342"/>
<evidence type="ECO:0000256" key="1">
    <source>
        <dbReference type="ARBA" id="ARBA00003814"/>
    </source>
</evidence>
<feature type="binding site" evidence="10">
    <location>
        <position position="108"/>
    </location>
    <ligand>
        <name>4-amino-2-methyl-5-(diphosphooxymethyl)pyrimidine</name>
        <dbReference type="ChEBI" id="CHEBI:57841"/>
    </ligand>
</feature>
<comment type="cofactor">
    <cofactor evidence="10">
        <name>Mg(2+)</name>
        <dbReference type="ChEBI" id="CHEBI:18420"/>
    </cofactor>
    <text evidence="10">Binds 1 Mg(2+) ion per subunit.</text>
</comment>
<dbReference type="FunFam" id="3.20.20.70:FF:000096">
    <property type="entry name" value="Thiamine-phosphate synthase"/>
    <property type="match status" value="1"/>
</dbReference>
<dbReference type="InterPro" id="IPR034291">
    <property type="entry name" value="TMP_synthase"/>
</dbReference>
<evidence type="ECO:0000256" key="10">
    <source>
        <dbReference type="HAMAP-Rule" id="MF_00097"/>
    </source>
</evidence>
<comment type="catalytic activity">
    <reaction evidence="8 10 11">
        <text>2-(2-carboxy-4-methylthiazol-5-yl)ethyl phosphate + 4-amino-2-methyl-5-(diphosphooxymethyl)pyrimidine + 2 H(+) = thiamine phosphate + CO2 + diphosphate</text>
        <dbReference type="Rhea" id="RHEA:47848"/>
        <dbReference type="ChEBI" id="CHEBI:15378"/>
        <dbReference type="ChEBI" id="CHEBI:16526"/>
        <dbReference type="ChEBI" id="CHEBI:33019"/>
        <dbReference type="ChEBI" id="CHEBI:37575"/>
        <dbReference type="ChEBI" id="CHEBI:57841"/>
        <dbReference type="ChEBI" id="CHEBI:62890"/>
        <dbReference type="EC" id="2.5.1.3"/>
    </reaction>
</comment>
<evidence type="ECO:0000256" key="7">
    <source>
        <dbReference type="ARBA" id="ARBA00047334"/>
    </source>
</evidence>
<dbReference type="Pfam" id="PF02581">
    <property type="entry name" value="TMP-TENI"/>
    <property type="match status" value="1"/>
</dbReference>
<organism evidence="14 15">
    <name type="scientific">Thioploca ingrica</name>
    <dbReference type="NCBI Taxonomy" id="40754"/>
    <lineage>
        <taxon>Bacteria</taxon>
        <taxon>Pseudomonadati</taxon>
        <taxon>Pseudomonadota</taxon>
        <taxon>Gammaproteobacteria</taxon>
        <taxon>Thiotrichales</taxon>
        <taxon>Thiotrichaceae</taxon>
        <taxon>Thioploca</taxon>
    </lineage>
</organism>
<comment type="function">
    <text evidence="1 10">Condenses 4-methyl-5-(beta-hydroxyethyl)thiazole monophosphate (THZ-P) and 2-methyl-4-amino-5-hydroxymethyl pyrimidine pyrophosphate (HMP-PP) to form thiamine monophosphate (TMP).</text>
</comment>
<evidence type="ECO:0000256" key="2">
    <source>
        <dbReference type="ARBA" id="ARBA00005165"/>
    </source>
</evidence>
<keyword evidence="15" id="KW-1185">Reference proteome</keyword>
<evidence type="ECO:0000256" key="4">
    <source>
        <dbReference type="ARBA" id="ARBA00022723"/>
    </source>
</evidence>
<feature type="binding site" evidence="10">
    <location>
        <position position="89"/>
    </location>
    <ligand>
        <name>Mg(2+)</name>
        <dbReference type="ChEBI" id="CHEBI:18420"/>
    </ligand>
</feature>
<dbReference type="GO" id="GO:0004789">
    <property type="term" value="F:thiamine-phosphate diphosphorylase activity"/>
    <property type="evidence" value="ECO:0007669"/>
    <property type="project" value="UniProtKB-UniRule"/>
</dbReference>
<dbReference type="NCBIfam" id="TIGR00693">
    <property type="entry name" value="thiE"/>
    <property type="match status" value="1"/>
</dbReference>
<comment type="catalytic activity">
    <reaction evidence="9 10 11">
        <text>2-[(2R,5Z)-2-carboxy-4-methylthiazol-5(2H)-ylidene]ethyl phosphate + 4-amino-2-methyl-5-(diphosphooxymethyl)pyrimidine + 2 H(+) = thiamine phosphate + CO2 + diphosphate</text>
        <dbReference type="Rhea" id="RHEA:47844"/>
        <dbReference type="ChEBI" id="CHEBI:15378"/>
        <dbReference type="ChEBI" id="CHEBI:16526"/>
        <dbReference type="ChEBI" id="CHEBI:33019"/>
        <dbReference type="ChEBI" id="CHEBI:37575"/>
        <dbReference type="ChEBI" id="CHEBI:57841"/>
        <dbReference type="ChEBI" id="CHEBI:62899"/>
        <dbReference type="EC" id="2.5.1.3"/>
    </reaction>
</comment>
<comment type="similarity">
    <text evidence="10 11">Belongs to the thiamine-phosphate synthase family.</text>
</comment>
<comment type="pathway">
    <text evidence="2 10 12">Cofactor biosynthesis; thiamine diphosphate biosynthesis; thiamine phosphate from 4-amino-2-methyl-5-diphosphomethylpyrimidine and 4-methyl-5-(2-phosphoethyl)-thiazole: step 1/1.</text>
</comment>
<evidence type="ECO:0000259" key="13">
    <source>
        <dbReference type="Pfam" id="PF02581"/>
    </source>
</evidence>
<dbReference type="PANTHER" id="PTHR20857">
    <property type="entry name" value="THIAMINE-PHOSPHATE PYROPHOSPHORYLASE"/>
    <property type="match status" value="1"/>
</dbReference>
<feature type="binding site" evidence="10">
    <location>
        <position position="165"/>
    </location>
    <ligand>
        <name>2-[(2R,5Z)-2-carboxy-4-methylthiazol-5(2H)-ylidene]ethyl phosphate</name>
        <dbReference type="ChEBI" id="CHEBI:62899"/>
    </ligand>
</feature>
<evidence type="ECO:0000256" key="11">
    <source>
        <dbReference type="RuleBase" id="RU003826"/>
    </source>
</evidence>
<dbReference type="UniPathway" id="UPA00060">
    <property type="reaction ID" value="UER00141"/>
</dbReference>
<accession>A0A090AHA9</accession>
<dbReference type="GO" id="GO:0009228">
    <property type="term" value="P:thiamine biosynthetic process"/>
    <property type="evidence" value="ECO:0007669"/>
    <property type="project" value="UniProtKB-KW"/>
</dbReference>
<dbReference type="STRING" id="40754.THII_2342"/>
<dbReference type="InterPro" id="IPR036206">
    <property type="entry name" value="ThiamineP_synth_sf"/>
</dbReference>
<dbReference type="InterPro" id="IPR022998">
    <property type="entry name" value="ThiamineP_synth_TenI"/>
</dbReference>
<dbReference type="HOGENOM" id="CLU_018272_3_1_6"/>
<dbReference type="OrthoDB" id="9789949at2"/>
<dbReference type="HAMAP" id="MF_00097">
    <property type="entry name" value="TMP_synthase"/>
    <property type="match status" value="1"/>
</dbReference>
<dbReference type="InterPro" id="IPR013785">
    <property type="entry name" value="Aldolase_TIM"/>
</dbReference>
<dbReference type="SUPFAM" id="SSF51391">
    <property type="entry name" value="Thiamin phosphate synthase"/>
    <property type="match status" value="1"/>
</dbReference>
<dbReference type="GO" id="GO:0009229">
    <property type="term" value="P:thiamine diphosphate biosynthetic process"/>
    <property type="evidence" value="ECO:0007669"/>
    <property type="project" value="UniProtKB-UniRule"/>
</dbReference>
<dbReference type="EC" id="2.5.1.3" evidence="10"/>